<dbReference type="Proteomes" id="UP001216150">
    <property type="component" value="Unassembled WGS sequence"/>
</dbReference>
<organism evidence="1 2">
    <name type="scientific">Penicillium hetheringtonii</name>
    <dbReference type="NCBI Taxonomy" id="911720"/>
    <lineage>
        <taxon>Eukaryota</taxon>
        <taxon>Fungi</taxon>
        <taxon>Dikarya</taxon>
        <taxon>Ascomycota</taxon>
        <taxon>Pezizomycotina</taxon>
        <taxon>Eurotiomycetes</taxon>
        <taxon>Eurotiomycetidae</taxon>
        <taxon>Eurotiales</taxon>
        <taxon>Aspergillaceae</taxon>
        <taxon>Penicillium</taxon>
    </lineage>
</organism>
<protein>
    <submittedName>
        <fullName evidence="1">Uncharacterized protein</fullName>
    </submittedName>
</protein>
<gene>
    <name evidence="1" type="ORF">N7450_007261</name>
</gene>
<name>A0AAD6GSG0_9EURO</name>
<dbReference type="EMBL" id="JAQJAC010000006">
    <property type="protein sequence ID" value="KAJ5580960.1"/>
    <property type="molecule type" value="Genomic_DNA"/>
</dbReference>
<evidence type="ECO:0000313" key="1">
    <source>
        <dbReference type="EMBL" id="KAJ5580960.1"/>
    </source>
</evidence>
<sequence length="374" mass="42573">MAHLFTLSAIVELSKRFNCYLQGFARNIVSLFKLGSRHNGVNTPADEIVRRLVVTIALMENLFTPSINIERGLSPMALELSGEPNRAINPKSVCGVAEPGQTLSIMDEIMHLSDIHYQVRRNLQTKPALSPRQDFSGTLQKWQDNLPSNLKLAPENFEYHKEKFSLRRYAFMHLLQLHIQQLLVFEQLQWPPVIHSAFTRNTSTAKACDQASGIASIVNLLWHTAQMDIHNASFGQIVTTAQVIHVHRLLSTTDANTIASTQSEIITLQDCLVRVKGHCRLFNWVAGQLEWFMHICTQRDFWTDEGSWRSVIYDQLMTLGTSFERLDIETGAKSTPGSSNPFTWLYTTASEFMIRCEWLRMRDVLDGHSLANML</sequence>
<keyword evidence="2" id="KW-1185">Reference proteome</keyword>
<evidence type="ECO:0000313" key="2">
    <source>
        <dbReference type="Proteomes" id="UP001216150"/>
    </source>
</evidence>
<dbReference type="AlphaFoldDB" id="A0AAD6GSG0"/>
<accession>A0AAD6GSG0</accession>
<proteinExistence type="predicted"/>
<reference evidence="1 2" key="1">
    <citation type="journal article" date="2023" name="IMA Fungus">
        <title>Comparative genomic study of the Penicillium genus elucidates a diverse pangenome and 15 lateral gene transfer events.</title>
        <authorList>
            <person name="Petersen C."/>
            <person name="Sorensen T."/>
            <person name="Nielsen M.R."/>
            <person name="Sondergaard T.E."/>
            <person name="Sorensen J.L."/>
            <person name="Fitzpatrick D.A."/>
            <person name="Frisvad J.C."/>
            <person name="Nielsen K.L."/>
        </authorList>
    </citation>
    <scope>NUCLEOTIDE SEQUENCE [LARGE SCALE GENOMIC DNA]</scope>
    <source>
        <strain evidence="1 2">IBT 29057</strain>
    </source>
</reference>
<comment type="caution">
    <text evidence="1">The sequence shown here is derived from an EMBL/GenBank/DDBJ whole genome shotgun (WGS) entry which is preliminary data.</text>
</comment>